<comment type="caution">
    <text evidence="2">The sequence shown here is derived from an EMBL/GenBank/DDBJ whole genome shotgun (WGS) entry which is preliminary data.</text>
</comment>
<accession>A0AA40GDA8</accession>
<proteinExistence type="predicted"/>
<feature type="region of interest" description="Disordered" evidence="1">
    <location>
        <begin position="100"/>
        <end position="126"/>
    </location>
</feature>
<organism evidence="2 3">
    <name type="scientific">Melipona bicolor</name>
    <dbReference type="NCBI Taxonomy" id="60889"/>
    <lineage>
        <taxon>Eukaryota</taxon>
        <taxon>Metazoa</taxon>
        <taxon>Ecdysozoa</taxon>
        <taxon>Arthropoda</taxon>
        <taxon>Hexapoda</taxon>
        <taxon>Insecta</taxon>
        <taxon>Pterygota</taxon>
        <taxon>Neoptera</taxon>
        <taxon>Endopterygota</taxon>
        <taxon>Hymenoptera</taxon>
        <taxon>Apocrita</taxon>
        <taxon>Aculeata</taxon>
        <taxon>Apoidea</taxon>
        <taxon>Anthophila</taxon>
        <taxon>Apidae</taxon>
        <taxon>Melipona</taxon>
    </lineage>
</organism>
<name>A0AA40GDA8_9HYME</name>
<protein>
    <submittedName>
        <fullName evidence="2">Uncharacterized protein</fullName>
    </submittedName>
</protein>
<feature type="compositionally biased region" description="Polar residues" evidence="1">
    <location>
        <begin position="100"/>
        <end position="111"/>
    </location>
</feature>
<dbReference type="Proteomes" id="UP001177670">
    <property type="component" value="Unassembled WGS sequence"/>
</dbReference>
<keyword evidence="3" id="KW-1185">Reference proteome</keyword>
<reference evidence="2" key="1">
    <citation type="submission" date="2021-10" db="EMBL/GenBank/DDBJ databases">
        <title>Melipona bicolor Genome sequencing and assembly.</title>
        <authorList>
            <person name="Araujo N.S."/>
            <person name="Arias M.C."/>
        </authorList>
    </citation>
    <scope>NUCLEOTIDE SEQUENCE</scope>
    <source>
        <strain evidence="2">USP_2M_L1-L4_2017</strain>
        <tissue evidence="2">Whole body</tissue>
    </source>
</reference>
<evidence type="ECO:0000256" key="1">
    <source>
        <dbReference type="SAM" id="MobiDB-lite"/>
    </source>
</evidence>
<evidence type="ECO:0000313" key="2">
    <source>
        <dbReference type="EMBL" id="KAK1134916.1"/>
    </source>
</evidence>
<evidence type="ECO:0000313" key="3">
    <source>
        <dbReference type="Proteomes" id="UP001177670"/>
    </source>
</evidence>
<sequence>MSSCRSLKCVTVYRDTEERHGNPNMGKCLDYLSFPWDHVAPTNIDFSCPSELTVTTPNYLYAYVSESFYQVNHRTKVQPATTFDNLSWIIRSTRRCSLPRSSRSIETNRTPPINRKTQHENTTRNRQFSLTTMKRPEIKNKIRCN</sequence>
<gene>
    <name evidence="2" type="ORF">K0M31_007682</name>
</gene>
<dbReference type="AlphaFoldDB" id="A0AA40GDA8"/>
<dbReference type="EMBL" id="JAHYIQ010000002">
    <property type="protein sequence ID" value="KAK1134916.1"/>
    <property type="molecule type" value="Genomic_DNA"/>
</dbReference>